<dbReference type="Proteomes" id="UP000015106">
    <property type="component" value="Chromosome 7"/>
</dbReference>
<dbReference type="Gene3D" id="2.40.70.10">
    <property type="entry name" value="Acid Proteases"/>
    <property type="match status" value="1"/>
</dbReference>
<reference evidence="2" key="1">
    <citation type="journal article" date="2013" name="Nature">
        <title>Draft genome of the wheat A-genome progenitor Triticum urartu.</title>
        <authorList>
            <person name="Ling H.Q."/>
            <person name="Zhao S."/>
            <person name="Liu D."/>
            <person name="Wang J."/>
            <person name="Sun H."/>
            <person name="Zhang C."/>
            <person name="Fan H."/>
            <person name="Li D."/>
            <person name="Dong L."/>
            <person name="Tao Y."/>
            <person name="Gao C."/>
            <person name="Wu H."/>
            <person name="Li Y."/>
            <person name="Cui Y."/>
            <person name="Guo X."/>
            <person name="Zheng S."/>
            <person name="Wang B."/>
            <person name="Yu K."/>
            <person name="Liang Q."/>
            <person name="Yang W."/>
            <person name="Lou X."/>
            <person name="Chen J."/>
            <person name="Feng M."/>
            <person name="Jian J."/>
            <person name="Zhang X."/>
            <person name="Luo G."/>
            <person name="Jiang Y."/>
            <person name="Liu J."/>
            <person name="Wang Z."/>
            <person name="Sha Y."/>
            <person name="Zhang B."/>
            <person name="Wu H."/>
            <person name="Tang D."/>
            <person name="Shen Q."/>
            <person name="Xue P."/>
            <person name="Zou S."/>
            <person name="Wang X."/>
            <person name="Liu X."/>
            <person name="Wang F."/>
            <person name="Yang Y."/>
            <person name="An X."/>
            <person name="Dong Z."/>
            <person name="Zhang K."/>
            <person name="Zhang X."/>
            <person name="Luo M.C."/>
            <person name="Dvorak J."/>
            <person name="Tong Y."/>
            <person name="Wang J."/>
            <person name="Yang H."/>
            <person name="Li Z."/>
            <person name="Wang D."/>
            <person name="Zhang A."/>
            <person name="Wang J."/>
        </authorList>
    </citation>
    <scope>NUCLEOTIDE SEQUENCE</scope>
    <source>
        <strain evidence="2">cv. G1812</strain>
    </source>
</reference>
<proteinExistence type="predicted"/>
<organism evidence="1 2">
    <name type="scientific">Triticum urartu</name>
    <name type="common">Red wild einkorn</name>
    <name type="synonym">Crithodium urartu</name>
    <dbReference type="NCBI Taxonomy" id="4572"/>
    <lineage>
        <taxon>Eukaryota</taxon>
        <taxon>Viridiplantae</taxon>
        <taxon>Streptophyta</taxon>
        <taxon>Embryophyta</taxon>
        <taxon>Tracheophyta</taxon>
        <taxon>Spermatophyta</taxon>
        <taxon>Magnoliopsida</taxon>
        <taxon>Liliopsida</taxon>
        <taxon>Poales</taxon>
        <taxon>Poaceae</taxon>
        <taxon>BOP clade</taxon>
        <taxon>Pooideae</taxon>
        <taxon>Triticodae</taxon>
        <taxon>Triticeae</taxon>
        <taxon>Triticinae</taxon>
        <taxon>Triticum</taxon>
    </lineage>
</organism>
<dbReference type="Pfam" id="PF08284">
    <property type="entry name" value="RVP_2"/>
    <property type="match status" value="1"/>
</dbReference>
<reference evidence="1" key="2">
    <citation type="submission" date="2018-03" db="EMBL/GenBank/DDBJ databases">
        <title>The Triticum urartu genome reveals the dynamic nature of wheat genome evolution.</title>
        <authorList>
            <person name="Ling H."/>
            <person name="Ma B."/>
            <person name="Shi X."/>
            <person name="Liu H."/>
            <person name="Dong L."/>
            <person name="Sun H."/>
            <person name="Cao Y."/>
            <person name="Gao Q."/>
            <person name="Zheng S."/>
            <person name="Li Y."/>
            <person name="Yu Y."/>
            <person name="Du H."/>
            <person name="Qi M."/>
            <person name="Li Y."/>
            <person name="Yu H."/>
            <person name="Cui Y."/>
            <person name="Wang N."/>
            <person name="Chen C."/>
            <person name="Wu H."/>
            <person name="Zhao Y."/>
            <person name="Zhang J."/>
            <person name="Li Y."/>
            <person name="Zhou W."/>
            <person name="Zhang B."/>
            <person name="Hu W."/>
            <person name="Eijk M."/>
            <person name="Tang J."/>
            <person name="Witsenboer H."/>
            <person name="Zhao S."/>
            <person name="Li Z."/>
            <person name="Zhang A."/>
            <person name="Wang D."/>
            <person name="Liang C."/>
        </authorList>
    </citation>
    <scope>NUCLEOTIDE SEQUENCE [LARGE SCALE GENOMIC DNA]</scope>
    <source>
        <strain evidence="1">cv. G1812</strain>
    </source>
</reference>
<dbReference type="EnsemblPlants" id="TuG1812G0700004290.01.T01">
    <property type="protein sequence ID" value="TuG1812G0700004290.01.T01.cds357399"/>
    <property type="gene ID" value="TuG1812G0700004290.01"/>
</dbReference>
<accession>A0A8R7R5K5</accession>
<evidence type="ECO:0000313" key="1">
    <source>
        <dbReference type="EnsemblPlants" id="TuG1812G0700004290.01.T01.cds357399"/>
    </source>
</evidence>
<dbReference type="InterPro" id="IPR021109">
    <property type="entry name" value="Peptidase_aspartic_dom_sf"/>
</dbReference>
<dbReference type="Gramene" id="TuG1812G0700004290.01.T01">
    <property type="protein sequence ID" value="TuG1812G0700004290.01.T01.cds357399"/>
    <property type="gene ID" value="TuG1812G0700004290.01"/>
</dbReference>
<evidence type="ECO:0000313" key="2">
    <source>
        <dbReference type="Proteomes" id="UP000015106"/>
    </source>
</evidence>
<reference evidence="1" key="3">
    <citation type="submission" date="2022-06" db="UniProtKB">
        <authorList>
            <consortium name="EnsemblPlants"/>
        </authorList>
    </citation>
    <scope>IDENTIFICATION</scope>
</reference>
<protein>
    <submittedName>
        <fullName evidence="1">Uncharacterized protein</fullName>
    </submittedName>
</protein>
<keyword evidence="2" id="KW-1185">Reference proteome</keyword>
<sequence length="69" mass="7978">CSSRRKLLTSTKCDNLQFKSQNLEFETEARVLDVQGFDLILGIDWLSSFGQMRVDWSEGMLKLKHKGNQ</sequence>
<dbReference type="AlphaFoldDB" id="A0A8R7R5K5"/>
<name>A0A8R7R5K5_TRIUA</name>